<sequence length="59" mass="6777">MFQTYDDTRDQLNIIEEALMIIKNDGMKGGKAFARRRKDSTEEAKRLAKHAVGDTKYSL</sequence>
<reference evidence="1 2" key="1">
    <citation type="submission" date="2023-11" db="EMBL/GenBank/DDBJ databases">
        <title>Halocaridina rubra genome assembly.</title>
        <authorList>
            <person name="Smith C."/>
        </authorList>
    </citation>
    <scope>NUCLEOTIDE SEQUENCE [LARGE SCALE GENOMIC DNA]</scope>
    <source>
        <strain evidence="1">EP-1</strain>
        <tissue evidence="1">Whole</tissue>
    </source>
</reference>
<gene>
    <name evidence="1" type="ORF">SK128_020914</name>
</gene>
<comment type="caution">
    <text evidence="1">The sequence shown here is derived from an EMBL/GenBank/DDBJ whole genome shotgun (WGS) entry which is preliminary data.</text>
</comment>
<keyword evidence="2" id="KW-1185">Reference proteome</keyword>
<dbReference type="EMBL" id="JAXCGZ010004850">
    <property type="protein sequence ID" value="KAK7081458.1"/>
    <property type="molecule type" value="Genomic_DNA"/>
</dbReference>
<evidence type="ECO:0000313" key="2">
    <source>
        <dbReference type="Proteomes" id="UP001381693"/>
    </source>
</evidence>
<proteinExistence type="predicted"/>
<protein>
    <submittedName>
        <fullName evidence="1">Uncharacterized protein</fullName>
    </submittedName>
</protein>
<organism evidence="1 2">
    <name type="scientific">Halocaridina rubra</name>
    <name type="common">Hawaiian red shrimp</name>
    <dbReference type="NCBI Taxonomy" id="373956"/>
    <lineage>
        <taxon>Eukaryota</taxon>
        <taxon>Metazoa</taxon>
        <taxon>Ecdysozoa</taxon>
        <taxon>Arthropoda</taxon>
        <taxon>Crustacea</taxon>
        <taxon>Multicrustacea</taxon>
        <taxon>Malacostraca</taxon>
        <taxon>Eumalacostraca</taxon>
        <taxon>Eucarida</taxon>
        <taxon>Decapoda</taxon>
        <taxon>Pleocyemata</taxon>
        <taxon>Caridea</taxon>
        <taxon>Atyoidea</taxon>
        <taxon>Atyidae</taxon>
        <taxon>Halocaridina</taxon>
    </lineage>
</organism>
<dbReference type="Proteomes" id="UP001381693">
    <property type="component" value="Unassembled WGS sequence"/>
</dbReference>
<accession>A0AAN9AB41</accession>
<evidence type="ECO:0000313" key="1">
    <source>
        <dbReference type="EMBL" id="KAK7081458.1"/>
    </source>
</evidence>
<dbReference type="AlphaFoldDB" id="A0AAN9AB41"/>
<name>A0AAN9AB41_HALRR</name>